<keyword evidence="3" id="KW-0378">Hydrolase</keyword>
<dbReference type="Pfam" id="PF07717">
    <property type="entry name" value="OB_NTP_bind"/>
    <property type="match status" value="1"/>
</dbReference>
<dbReference type="SMART" id="SM00847">
    <property type="entry name" value="HA2"/>
    <property type="match status" value="1"/>
</dbReference>
<feature type="domain" description="Helicase C-terminal" evidence="7">
    <location>
        <begin position="67"/>
        <end position="247"/>
    </location>
</feature>
<dbReference type="InterPro" id="IPR027417">
    <property type="entry name" value="P-loop_NTPase"/>
</dbReference>
<dbReference type="GO" id="GO:0005730">
    <property type="term" value="C:nucleolus"/>
    <property type="evidence" value="ECO:0007669"/>
    <property type="project" value="TreeGrafter"/>
</dbReference>
<organism evidence="8">
    <name type="scientific">Emiliania huxleyi</name>
    <name type="common">Coccolithophore</name>
    <name type="synonym">Pontosphaera huxleyi</name>
    <dbReference type="NCBI Taxonomy" id="2903"/>
    <lineage>
        <taxon>Eukaryota</taxon>
        <taxon>Haptista</taxon>
        <taxon>Haptophyta</taxon>
        <taxon>Prymnesiophyceae</taxon>
        <taxon>Isochrysidales</taxon>
        <taxon>Noelaerhabdaceae</taxon>
        <taxon>Emiliania</taxon>
    </lineage>
</organism>
<dbReference type="GO" id="GO:0005524">
    <property type="term" value="F:ATP binding"/>
    <property type="evidence" value="ECO:0007669"/>
    <property type="project" value="UniProtKB-KW"/>
</dbReference>
<dbReference type="GO" id="GO:0003725">
    <property type="term" value="F:double-stranded RNA binding"/>
    <property type="evidence" value="ECO:0007669"/>
    <property type="project" value="TreeGrafter"/>
</dbReference>
<dbReference type="SMART" id="SM00490">
    <property type="entry name" value="HELICc"/>
    <property type="match status" value="1"/>
</dbReference>
<evidence type="ECO:0000256" key="5">
    <source>
        <dbReference type="ARBA" id="ARBA00022840"/>
    </source>
</evidence>
<keyword evidence="4" id="KW-0347">Helicase</keyword>
<dbReference type="CDD" id="cd18791">
    <property type="entry name" value="SF2_C_RHA"/>
    <property type="match status" value="1"/>
</dbReference>
<evidence type="ECO:0000256" key="1">
    <source>
        <dbReference type="ARBA" id="ARBA00012552"/>
    </source>
</evidence>
<dbReference type="InterPro" id="IPR001650">
    <property type="entry name" value="Helicase_C-like"/>
</dbReference>
<dbReference type="GO" id="GO:0016787">
    <property type="term" value="F:hydrolase activity"/>
    <property type="evidence" value="ECO:0007669"/>
    <property type="project" value="UniProtKB-KW"/>
</dbReference>
<dbReference type="InterPro" id="IPR011709">
    <property type="entry name" value="DEAD-box_helicase_OB_fold"/>
</dbReference>
<dbReference type="InterPro" id="IPR007502">
    <property type="entry name" value="Helicase-assoc_dom"/>
</dbReference>
<reference evidence="8" key="1">
    <citation type="submission" date="2021-01" db="EMBL/GenBank/DDBJ databases">
        <authorList>
            <person name="Corre E."/>
            <person name="Pelletier E."/>
            <person name="Niang G."/>
            <person name="Scheremetjew M."/>
            <person name="Finn R."/>
            <person name="Kale V."/>
            <person name="Holt S."/>
            <person name="Cochrane G."/>
            <person name="Meng A."/>
            <person name="Brown T."/>
            <person name="Cohen L."/>
        </authorList>
    </citation>
    <scope>NUCLEOTIDE SEQUENCE</scope>
    <source>
        <strain evidence="8">379</strain>
    </source>
</reference>
<name>A0A7S3T033_EMIHU</name>
<dbReference type="PANTHER" id="PTHR18934:SF118">
    <property type="entry name" value="ATP-DEPENDENT RNA HELICASE DHX33"/>
    <property type="match status" value="1"/>
</dbReference>
<evidence type="ECO:0000313" key="8">
    <source>
        <dbReference type="EMBL" id="CAE0570048.1"/>
    </source>
</evidence>
<dbReference type="Gene3D" id="1.20.120.1080">
    <property type="match status" value="1"/>
</dbReference>
<accession>A0A7S3T033</accession>
<dbReference type="Pfam" id="PF00271">
    <property type="entry name" value="Helicase_C"/>
    <property type="match status" value="1"/>
</dbReference>
<evidence type="ECO:0000256" key="3">
    <source>
        <dbReference type="ARBA" id="ARBA00022801"/>
    </source>
</evidence>
<dbReference type="EMBL" id="HBIR01038404">
    <property type="protein sequence ID" value="CAE0570048.1"/>
    <property type="molecule type" value="Transcribed_RNA"/>
</dbReference>
<evidence type="ECO:0000256" key="2">
    <source>
        <dbReference type="ARBA" id="ARBA00022741"/>
    </source>
</evidence>
<dbReference type="PROSITE" id="PS51194">
    <property type="entry name" value="HELICASE_CTER"/>
    <property type="match status" value="1"/>
</dbReference>
<dbReference type="GO" id="GO:0045943">
    <property type="term" value="P:positive regulation of transcription by RNA polymerase I"/>
    <property type="evidence" value="ECO:0007669"/>
    <property type="project" value="TreeGrafter"/>
</dbReference>
<dbReference type="AlphaFoldDB" id="A0A7S3T033"/>
<protein>
    <recommendedName>
        <fullName evidence="1">RNA helicase</fullName>
        <ecNumber evidence="1">3.6.4.13</ecNumber>
    </recommendedName>
</protein>
<keyword evidence="5" id="KW-0067">ATP-binding</keyword>
<proteinExistence type="predicted"/>
<comment type="catalytic activity">
    <reaction evidence="6">
        <text>ATP + H2O = ADP + phosphate + H(+)</text>
        <dbReference type="Rhea" id="RHEA:13065"/>
        <dbReference type="ChEBI" id="CHEBI:15377"/>
        <dbReference type="ChEBI" id="CHEBI:15378"/>
        <dbReference type="ChEBI" id="CHEBI:30616"/>
        <dbReference type="ChEBI" id="CHEBI:43474"/>
        <dbReference type="ChEBI" id="CHEBI:456216"/>
        <dbReference type="EC" id="3.6.4.13"/>
    </reaction>
</comment>
<dbReference type="InterPro" id="IPR048333">
    <property type="entry name" value="HA2_WH"/>
</dbReference>
<sequence length="543" mass="57310">MALLKSAQARRRSANGGGAGPLKLVVMSATLEVDTFCAFFDGAPAVQVLGRSHPVEVLHAAEPCEDYLEAVVTTVLQIHQLEPAGDVLVFLTGEDDISAAAAAIEARARLLPATSPTLLPLPLYAALSPAAQMEALAPAPPNTRKAVLATNIAETSLTIEGVVYVVDSGLAKSKAYHAARRVDSLLQLPISRAAALQRAGRAGRVSAGKCFRLYTERTFEDDLEEATAPEVLRRSLSATVLSLLSLGVKDVLSFEFLTPPPADALAAALEELLALRALDNSGALTADGRLLARLPLEPIHGRALLAARGGRVLGPMLSLLGVLCADGALFHSPHSHREAADESRLRFRSPGGDTLTALHVVSAYDAASGGGKARGEGRRWAEANFLNWRTLETAVQVRTQLVATARRLGLGDGDGRVPDGVASAAQPLSSEESVELRRALAAAFFLQAAVRRPSGDYVTLVSRQTVSIHPSSALFSRRAPCVLYKELVFTTRLYMRDLTTIEAAWLAEVAPHFFKSGAAAAATGAAPSAGQPRMRIHGGGSFR</sequence>
<dbReference type="Gene3D" id="3.40.50.300">
    <property type="entry name" value="P-loop containing nucleotide triphosphate hydrolases"/>
    <property type="match status" value="2"/>
</dbReference>
<gene>
    <name evidence="8" type="ORF">EHUX00137_LOCUS29969</name>
</gene>
<dbReference type="FunFam" id="3.40.50.300:FF:000145">
    <property type="entry name" value="probable ATP-dependent RNA helicase DHX40"/>
    <property type="match status" value="1"/>
</dbReference>
<dbReference type="Pfam" id="PF04408">
    <property type="entry name" value="WHD_HA2"/>
    <property type="match status" value="1"/>
</dbReference>
<dbReference type="PANTHER" id="PTHR18934">
    <property type="entry name" value="ATP-DEPENDENT RNA HELICASE"/>
    <property type="match status" value="1"/>
</dbReference>
<evidence type="ECO:0000256" key="6">
    <source>
        <dbReference type="ARBA" id="ARBA00047984"/>
    </source>
</evidence>
<keyword evidence="2" id="KW-0547">Nucleotide-binding</keyword>
<evidence type="ECO:0000256" key="4">
    <source>
        <dbReference type="ARBA" id="ARBA00022806"/>
    </source>
</evidence>
<dbReference type="EC" id="3.6.4.13" evidence="1"/>
<dbReference type="SUPFAM" id="SSF52540">
    <property type="entry name" value="P-loop containing nucleoside triphosphate hydrolases"/>
    <property type="match status" value="1"/>
</dbReference>
<evidence type="ECO:0000259" key="7">
    <source>
        <dbReference type="PROSITE" id="PS51194"/>
    </source>
</evidence>
<dbReference type="GO" id="GO:0003724">
    <property type="term" value="F:RNA helicase activity"/>
    <property type="evidence" value="ECO:0007669"/>
    <property type="project" value="UniProtKB-EC"/>
</dbReference>